<dbReference type="PANTHER" id="PTHR34183:SF8">
    <property type="entry name" value="ENDOLYTIC PEPTIDOGLYCAN TRANSGLYCOSYLASE RLPA-RELATED"/>
    <property type="match status" value="1"/>
</dbReference>
<keyword evidence="2 3" id="KW-0961">Cell wall biogenesis/degradation</keyword>
<dbReference type="EC" id="4.2.2.-" evidence="3"/>
<dbReference type="CDD" id="cd22268">
    <property type="entry name" value="DPBB_RlpA-like"/>
    <property type="match status" value="1"/>
</dbReference>
<dbReference type="Gene3D" id="2.40.40.10">
    <property type="entry name" value="RlpA-like domain"/>
    <property type="match status" value="1"/>
</dbReference>
<dbReference type="InterPro" id="IPR009009">
    <property type="entry name" value="RlpA-like_DPBB"/>
</dbReference>
<gene>
    <name evidence="3" type="primary">rlpA</name>
    <name evidence="8" type="ORF">KGD84_15260</name>
</gene>
<dbReference type="RefSeq" id="WP_220561034.1">
    <property type="nucleotide sequence ID" value="NZ_CP074133.1"/>
</dbReference>
<evidence type="ECO:0000256" key="3">
    <source>
        <dbReference type="HAMAP-Rule" id="MF_02071"/>
    </source>
</evidence>
<organism evidence="8 9">
    <name type="scientific">Nocardiopsis changdeensis</name>
    <dbReference type="NCBI Taxonomy" id="2831969"/>
    <lineage>
        <taxon>Bacteria</taxon>
        <taxon>Bacillati</taxon>
        <taxon>Actinomycetota</taxon>
        <taxon>Actinomycetes</taxon>
        <taxon>Streptosporangiales</taxon>
        <taxon>Nocardiopsidaceae</taxon>
        <taxon>Nocardiopsis</taxon>
    </lineage>
</organism>
<dbReference type="InterPro" id="IPR036908">
    <property type="entry name" value="RlpA-like_sf"/>
</dbReference>
<dbReference type="SUPFAM" id="SSF50685">
    <property type="entry name" value="Barwin-like endoglucanases"/>
    <property type="match status" value="1"/>
</dbReference>
<feature type="transmembrane region" description="Helical" evidence="6">
    <location>
        <begin position="42"/>
        <end position="64"/>
    </location>
</feature>
<evidence type="ECO:0000259" key="7">
    <source>
        <dbReference type="Pfam" id="PF03330"/>
    </source>
</evidence>
<keyword evidence="1 3" id="KW-0456">Lyase</keyword>
<comment type="similarity">
    <text evidence="3 4">Belongs to the RlpA family.</text>
</comment>
<reference evidence="8 9" key="1">
    <citation type="submission" date="2021-05" db="EMBL/GenBank/DDBJ databases">
        <title>Direct Submission.</title>
        <authorList>
            <person name="Li K."/>
            <person name="Gao J."/>
        </authorList>
    </citation>
    <scope>NUCLEOTIDE SEQUENCE [LARGE SCALE GENOMIC DNA]</scope>
    <source>
        <strain evidence="8 9">Mg02</strain>
    </source>
</reference>
<evidence type="ECO:0000256" key="4">
    <source>
        <dbReference type="RuleBase" id="RU003495"/>
    </source>
</evidence>
<dbReference type="HAMAP" id="MF_02071">
    <property type="entry name" value="RlpA"/>
    <property type="match status" value="1"/>
</dbReference>
<keyword evidence="6" id="KW-0812">Transmembrane</keyword>
<evidence type="ECO:0000256" key="1">
    <source>
        <dbReference type="ARBA" id="ARBA00023239"/>
    </source>
</evidence>
<sequence length="243" mass="24262">MGENQPQTTPVDEDTALLDAAHGPAPVGPRVAAKRARRKRTLILAGAAGLALLVGGTATAAVVATGAGPEGATNATVVPEADPDPLVPAQEQGEPDTGAAQGAEEAVAGATQTTSAEASDIKEEPEPEPEEDTSTDNGGGGGGEPTGEGGTCEASFYGADFAGRTTANGETFDPNAMTAAHKTLPFGTMVQVTNPNNGQSVTVRINDRGPFVAGRCLDLSTAAFDQIIGTGAGVGQVQWQVVS</sequence>
<feature type="compositionally biased region" description="Low complexity" evidence="5">
    <location>
        <begin position="97"/>
        <end position="114"/>
    </location>
</feature>
<feature type="compositionally biased region" description="Acidic residues" evidence="5">
    <location>
        <begin position="125"/>
        <end position="134"/>
    </location>
</feature>
<dbReference type="PANTHER" id="PTHR34183">
    <property type="entry name" value="ENDOLYTIC PEPTIDOGLYCAN TRANSGLYCOSYLASE RLPA"/>
    <property type="match status" value="1"/>
</dbReference>
<protein>
    <recommendedName>
        <fullName evidence="3">Probable endolytic peptidoglycan transglycosylase RlpA</fullName>
        <ecNumber evidence="3">4.2.2.-</ecNumber>
    </recommendedName>
</protein>
<dbReference type="Pfam" id="PF03330">
    <property type="entry name" value="DPBB_1"/>
    <property type="match status" value="1"/>
</dbReference>
<feature type="domain" description="RlpA-like protein double-psi beta-barrel" evidence="7">
    <location>
        <begin position="153"/>
        <end position="239"/>
    </location>
</feature>
<comment type="function">
    <text evidence="3">Lytic transglycosylase with a strong preference for naked glycan strands that lack stem peptides.</text>
</comment>
<feature type="region of interest" description="Disordered" evidence="5">
    <location>
        <begin position="1"/>
        <end position="36"/>
    </location>
</feature>
<evidence type="ECO:0000313" key="9">
    <source>
        <dbReference type="Proteomes" id="UP000676079"/>
    </source>
</evidence>
<dbReference type="InterPro" id="IPR012997">
    <property type="entry name" value="RplA"/>
</dbReference>
<name>A0ABX8BWI2_9ACTN</name>
<feature type="compositionally biased region" description="Polar residues" evidence="5">
    <location>
        <begin position="1"/>
        <end position="10"/>
    </location>
</feature>
<keyword evidence="6" id="KW-0472">Membrane</keyword>
<keyword evidence="6" id="KW-1133">Transmembrane helix</keyword>
<dbReference type="EMBL" id="CP074133">
    <property type="protein sequence ID" value="QUX25477.1"/>
    <property type="molecule type" value="Genomic_DNA"/>
</dbReference>
<feature type="compositionally biased region" description="Low complexity" evidence="5">
    <location>
        <begin position="20"/>
        <end position="31"/>
    </location>
</feature>
<evidence type="ECO:0000256" key="6">
    <source>
        <dbReference type="SAM" id="Phobius"/>
    </source>
</evidence>
<feature type="compositionally biased region" description="Gly residues" evidence="5">
    <location>
        <begin position="137"/>
        <end position="150"/>
    </location>
</feature>
<dbReference type="Proteomes" id="UP000676079">
    <property type="component" value="Chromosome"/>
</dbReference>
<evidence type="ECO:0000313" key="8">
    <source>
        <dbReference type="EMBL" id="QUX25477.1"/>
    </source>
</evidence>
<dbReference type="InterPro" id="IPR034718">
    <property type="entry name" value="RlpA"/>
</dbReference>
<keyword evidence="9" id="KW-1185">Reference proteome</keyword>
<dbReference type="NCBIfam" id="TIGR00413">
    <property type="entry name" value="rlpA"/>
    <property type="match status" value="1"/>
</dbReference>
<proteinExistence type="inferred from homology"/>
<feature type="region of interest" description="Disordered" evidence="5">
    <location>
        <begin position="73"/>
        <end position="155"/>
    </location>
</feature>
<accession>A0ABX8BWI2</accession>
<evidence type="ECO:0000256" key="5">
    <source>
        <dbReference type="SAM" id="MobiDB-lite"/>
    </source>
</evidence>
<evidence type="ECO:0000256" key="2">
    <source>
        <dbReference type="ARBA" id="ARBA00023316"/>
    </source>
</evidence>